<sequence length="35" mass="3881">NSQFLEKQDTISKGSTCLLYSDPLDITSGVKYAEE</sequence>
<comment type="caution">
    <text evidence="1">The sequence shown here is derived from an EMBL/GenBank/DDBJ whole genome shotgun (WGS) entry which is preliminary data.</text>
</comment>
<dbReference type="AlphaFoldDB" id="A0A699UE94"/>
<name>A0A699UE94_TANCI</name>
<reference evidence="1" key="1">
    <citation type="journal article" date="2019" name="Sci. Rep.">
        <title>Draft genome of Tanacetum cinerariifolium, the natural source of mosquito coil.</title>
        <authorList>
            <person name="Yamashiro T."/>
            <person name="Shiraishi A."/>
            <person name="Satake H."/>
            <person name="Nakayama K."/>
        </authorList>
    </citation>
    <scope>NUCLEOTIDE SEQUENCE</scope>
</reference>
<evidence type="ECO:0000313" key="1">
    <source>
        <dbReference type="EMBL" id="GFD18034.1"/>
    </source>
</evidence>
<accession>A0A699UE94</accession>
<organism evidence="1">
    <name type="scientific">Tanacetum cinerariifolium</name>
    <name type="common">Dalmatian daisy</name>
    <name type="synonym">Chrysanthemum cinerariifolium</name>
    <dbReference type="NCBI Taxonomy" id="118510"/>
    <lineage>
        <taxon>Eukaryota</taxon>
        <taxon>Viridiplantae</taxon>
        <taxon>Streptophyta</taxon>
        <taxon>Embryophyta</taxon>
        <taxon>Tracheophyta</taxon>
        <taxon>Spermatophyta</taxon>
        <taxon>Magnoliopsida</taxon>
        <taxon>eudicotyledons</taxon>
        <taxon>Gunneridae</taxon>
        <taxon>Pentapetalae</taxon>
        <taxon>asterids</taxon>
        <taxon>campanulids</taxon>
        <taxon>Asterales</taxon>
        <taxon>Asteraceae</taxon>
        <taxon>Asteroideae</taxon>
        <taxon>Anthemideae</taxon>
        <taxon>Anthemidinae</taxon>
        <taxon>Tanacetum</taxon>
    </lineage>
</organism>
<gene>
    <name evidence="1" type="ORF">Tci_890003</name>
</gene>
<feature type="non-terminal residue" evidence="1">
    <location>
        <position position="1"/>
    </location>
</feature>
<proteinExistence type="predicted"/>
<protein>
    <submittedName>
        <fullName evidence="1">Uncharacterized protein</fullName>
    </submittedName>
</protein>
<dbReference type="EMBL" id="BKCJ011304679">
    <property type="protein sequence ID" value="GFD18034.1"/>
    <property type="molecule type" value="Genomic_DNA"/>
</dbReference>